<dbReference type="RefSeq" id="WP_046308310.1">
    <property type="nucleotide sequence ID" value="NZ_KQ034005.1"/>
</dbReference>
<sequence length="95" mass="10587">MTEHKVGKAELCREVAKRAKLTQRETAEVMDALTATIQDNLVKGKKVQLIGFGSFEVKKCAERKGRNPRTGDTLPIPAHNKPFFKPGKKLRDAVN</sequence>
<dbReference type="AlphaFoldDB" id="A0A0F4LM42"/>
<dbReference type="PATRIC" id="fig|303541.3.peg.59"/>
<dbReference type="Pfam" id="PF00216">
    <property type="entry name" value="Bac_DNA_binding"/>
    <property type="match status" value="1"/>
</dbReference>
<dbReference type="Gene3D" id="4.10.520.10">
    <property type="entry name" value="IHF-like DNA-binding proteins"/>
    <property type="match status" value="1"/>
</dbReference>
<dbReference type="InterPro" id="IPR000119">
    <property type="entry name" value="Hist_DNA-bd"/>
</dbReference>
<reference evidence="7 8" key="1">
    <citation type="submission" date="2015-01" db="EMBL/GenBank/DDBJ databases">
        <title>Comparative genomics of the lactic acid bacteria isolated from the honey bee gut.</title>
        <authorList>
            <person name="Ellegaard K.M."/>
            <person name="Tamarit D."/>
            <person name="Javelind E."/>
            <person name="Olofsson T."/>
            <person name="Andersson S.G."/>
            <person name="Vasquez A."/>
        </authorList>
    </citation>
    <scope>NUCLEOTIDE SEQUENCE [LARGE SCALE GENOMIC DNA]</scope>
    <source>
        <strain evidence="7 8">Hma11</strain>
        <plasmid evidence="7">pHma11p1</plasmid>
    </source>
</reference>
<evidence type="ECO:0000313" key="8">
    <source>
        <dbReference type="Proteomes" id="UP000033682"/>
    </source>
</evidence>
<dbReference type="SUPFAM" id="SSF47729">
    <property type="entry name" value="IHF-like DNA-binding proteins"/>
    <property type="match status" value="1"/>
</dbReference>
<dbReference type="GO" id="GO:0003677">
    <property type="term" value="F:DNA binding"/>
    <property type="evidence" value="ECO:0007669"/>
    <property type="project" value="UniProtKB-KW"/>
</dbReference>
<keyword evidence="3" id="KW-0226">DNA condensation</keyword>
<keyword evidence="8" id="KW-1185">Reference proteome</keyword>
<dbReference type="GO" id="GO:0030261">
    <property type="term" value="P:chromosome condensation"/>
    <property type="evidence" value="ECO:0007669"/>
    <property type="project" value="UniProtKB-KW"/>
</dbReference>
<comment type="caution">
    <text evidence="7">The sequence shown here is derived from an EMBL/GenBank/DDBJ whole genome shotgun (WGS) entry which is preliminary data.</text>
</comment>
<protein>
    <recommendedName>
        <fullName evidence="2">DNA-binding protein HU</fullName>
    </recommendedName>
</protein>
<feature type="region of interest" description="Disordered" evidence="6">
    <location>
        <begin position="63"/>
        <end position="95"/>
    </location>
</feature>
<evidence type="ECO:0000256" key="6">
    <source>
        <dbReference type="SAM" id="MobiDB-lite"/>
    </source>
</evidence>
<dbReference type="SMR" id="A0A0F4LM42"/>
<keyword evidence="7" id="KW-0614">Plasmid</keyword>
<dbReference type="InterPro" id="IPR010992">
    <property type="entry name" value="IHF-like_DNA-bd_dom_sf"/>
</dbReference>
<keyword evidence="4 7" id="KW-0238">DNA-binding</keyword>
<dbReference type="PANTHER" id="PTHR33175">
    <property type="entry name" value="DNA-BINDING PROTEIN HU"/>
    <property type="match status" value="1"/>
</dbReference>
<dbReference type="Proteomes" id="UP000033682">
    <property type="component" value="Unassembled WGS sequence"/>
</dbReference>
<dbReference type="PANTHER" id="PTHR33175:SF3">
    <property type="entry name" value="DNA-BINDING PROTEIN HU-BETA"/>
    <property type="match status" value="1"/>
</dbReference>
<evidence type="ECO:0000256" key="1">
    <source>
        <dbReference type="ARBA" id="ARBA00010529"/>
    </source>
</evidence>
<dbReference type="PRINTS" id="PR01727">
    <property type="entry name" value="DNABINDINGHU"/>
</dbReference>
<organism evidence="7 8">
    <name type="scientific">Lactobacillus apis</name>
    <dbReference type="NCBI Taxonomy" id="303541"/>
    <lineage>
        <taxon>Bacteria</taxon>
        <taxon>Bacillati</taxon>
        <taxon>Bacillota</taxon>
        <taxon>Bacilli</taxon>
        <taxon>Lactobacillales</taxon>
        <taxon>Lactobacillaceae</taxon>
        <taxon>Lactobacillus</taxon>
    </lineage>
</organism>
<accession>A0A0F4LM42</accession>
<dbReference type="SMART" id="SM00411">
    <property type="entry name" value="BHL"/>
    <property type="match status" value="1"/>
</dbReference>
<evidence type="ECO:0000256" key="2">
    <source>
        <dbReference type="ARBA" id="ARBA00021922"/>
    </source>
</evidence>
<dbReference type="HOGENOM" id="CLU_105066_3_1_9"/>
<evidence type="ECO:0000256" key="5">
    <source>
        <dbReference type="RuleBase" id="RU003939"/>
    </source>
</evidence>
<geneLocation type="plasmid" evidence="7">
    <name>pHma11p1</name>
</geneLocation>
<dbReference type="EMBL" id="JXLG01000016">
    <property type="protein sequence ID" value="KJY59655.1"/>
    <property type="molecule type" value="Genomic_DNA"/>
</dbReference>
<evidence type="ECO:0000313" key="7">
    <source>
        <dbReference type="EMBL" id="KJY59655.1"/>
    </source>
</evidence>
<gene>
    <name evidence="7" type="ORF">JF72_14870</name>
</gene>
<name>A0A0F4LM42_9LACO</name>
<dbReference type="GO" id="GO:0030527">
    <property type="term" value="F:structural constituent of chromatin"/>
    <property type="evidence" value="ECO:0007669"/>
    <property type="project" value="InterPro"/>
</dbReference>
<evidence type="ECO:0000256" key="4">
    <source>
        <dbReference type="ARBA" id="ARBA00023125"/>
    </source>
</evidence>
<comment type="similarity">
    <text evidence="1 5">Belongs to the bacterial histone-like protein family.</text>
</comment>
<dbReference type="CDD" id="cd13831">
    <property type="entry name" value="HU"/>
    <property type="match status" value="1"/>
</dbReference>
<proteinExistence type="inferred from homology"/>
<evidence type="ECO:0000256" key="3">
    <source>
        <dbReference type="ARBA" id="ARBA00023067"/>
    </source>
</evidence>